<sequence length="322" mass="32331">MTGSTGAVRVGVDLGQGGCRAVACEGTRTGHASTPGFWGADTDVLVADAVTAALADLGPDRDAPVRVGVGMTGLNGQSPPTEPLRRRLRAAGLRGTLRIADDSVTAYLGALGPVPGAVVAAGTGVVVLAVGADGRTARADGWGALLGDRGSGHWIGQAAIHRALRDADRGTPGPLGDAVSAAWGPVATLPARWRESPPTPERVAGFAVMVAELARAGDPAARQIWRTAGRLLAESTVGALRRAGLADAEVPVAGTGGLFRATDLLLPSFARVLRAGAPNARPVPATGDPLAGALALAGPATGPPALTGLTTHVHIEERAEHR</sequence>
<comment type="caution">
    <text evidence="2">The sequence shown here is derived from an EMBL/GenBank/DDBJ whole genome shotgun (WGS) entry which is preliminary data.</text>
</comment>
<organism evidence="2 3">
    <name type="scientific">Micromonospora rubida</name>
    <dbReference type="NCBI Taxonomy" id="2697657"/>
    <lineage>
        <taxon>Bacteria</taxon>
        <taxon>Bacillati</taxon>
        <taxon>Actinomycetota</taxon>
        <taxon>Actinomycetes</taxon>
        <taxon>Micromonosporales</taxon>
        <taxon>Micromonosporaceae</taxon>
        <taxon>Micromonospora</taxon>
    </lineage>
</organism>
<evidence type="ECO:0000259" key="1">
    <source>
        <dbReference type="Pfam" id="PF01869"/>
    </source>
</evidence>
<evidence type="ECO:0000313" key="3">
    <source>
        <dbReference type="Proteomes" id="UP001611075"/>
    </source>
</evidence>
<keyword evidence="3" id="KW-1185">Reference proteome</keyword>
<gene>
    <name evidence="2" type="ORF">ACH4OY_12440</name>
</gene>
<evidence type="ECO:0000313" key="2">
    <source>
        <dbReference type="EMBL" id="MFI0793486.1"/>
    </source>
</evidence>
<dbReference type="EMBL" id="JBIRPU010000006">
    <property type="protein sequence ID" value="MFI0793486.1"/>
    <property type="molecule type" value="Genomic_DNA"/>
</dbReference>
<dbReference type="InterPro" id="IPR043129">
    <property type="entry name" value="ATPase_NBD"/>
</dbReference>
<reference evidence="2 3" key="1">
    <citation type="submission" date="2024-10" db="EMBL/GenBank/DDBJ databases">
        <title>The Natural Products Discovery Center: Release of the First 8490 Sequenced Strains for Exploring Actinobacteria Biosynthetic Diversity.</title>
        <authorList>
            <person name="Kalkreuter E."/>
            <person name="Kautsar S.A."/>
            <person name="Yang D."/>
            <person name="Bader C.D."/>
            <person name="Teijaro C.N."/>
            <person name="Fluegel L."/>
            <person name="Davis C.M."/>
            <person name="Simpson J.R."/>
            <person name="Lauterbach L."/>
            <person name="Steele A.D."/>
            <person name="Gui C."/>
            <person name="Meng S."/>
            <person name="Li G."/>
            <person name="Viehrig K."/>
            <person name="Ye F."/>
            <person name="Su P."/>
            <person name="Kiefer A.F."/>
            <person name="Nichols A."/>
            <person name="Cepeda A.J."/>
            <person name="Yan W."/>
            <person name="Fan B."/>
            <person name="Jiang Y."/>
            <person name="Adhikari A."/>
            <person name="Zheng C.-J."/>
            <person name="Schuster L."/>
            <person name="Cowan T.M."/>
            <person name="Smanski M.J."/>
            <person name="Chevrette M.G."/>
            <person name="De Carvalho L.P.S."/>
            <person name="Shen B."/>
        </authorList>
    </citation>
    <scope>NUCLEOTIDE SEQUENCE [LARGE SCALE GENOMIC DNA]</scope>
    <source>
        <strain evidence="2 3">NPDC021253</strain>
    </source>
</reference>
<dbReference type="InterPro" id="IPR002731">
    <property type="entry name" value="ATPase_BadF"/>
</dbReference>
<dbReference type="SUPFAM" id="SSF53067">
    <property type="entry name" value="Actin-like ATPase domain"/>
    <property type="match status" value="1"/>
</dbReference>
<name>A0ABW7SLT1_9ACTN</name>
<dbReference type="RefSeq" id="WP_396678958.1">
    <property type="nucleotide sequence ID" value="NZ_JBIRPU010000006.1"/>
</dbReference>
<dbReference type="PANTHER" id="PTHR43190">
    <property type="entry name" value="N-ACETYL-D-GLUCOSAMINE KINASE"/>
    <property type="match status" value="1"/>
</dbReference>
<dbReference type="Proteomes" id="UP001611075">
    <property type="component" value="Unassembled WGS sequence"/>
</dbReference>
<dbReference type="PANTHER" id="PTHR43190:SF3">
    <property type="entry name" value="N-ACETYL-D-GLUCOSAMINE KINASE"/>
    <property type="match status" value="1"/>
</dbReference>
<accession>A0ABW7SLT1</accession>
<proteinExistence type="predicted"/>
<dbReference type="InterPro" id="IPR052519">
    <property type="entry name" value="Euk-type_GlcNAc_Kinase"/>
</dbReference>
<protein>
    <submittedName>
        <fullName evidence="2">BadF/BadG/BcrA/BcrD ATPase family protein</fullName>
    </submittedName>
</protein>
<dbReference type="Pfam" id="PF01869">
    <property type="entry name" value="BcrAD_BadFG"/>
    <property type="match status" value="1"/>
</dbReference>
<dbReference type="Gene3D" id="3.30.420.40">
    <property type="match status" value="2"/>
</dbReference>
<feature type="domain" description="ATPase BadF/BadG/BcrA/BcrD type" evidence="1">
    <location>
        <begin position="10"/>
        <end position="264"/>
    </location>
</feature>